<dbReference type="AlphaFoldDB" id="A0A4Y9XK25"/>
<name>A0A4Y9XK25_9AGAM</name>
<reference evidence="1 2" key="1">
    <citation type="submission" date="2019-02" db="EMBL/GenBank/DDBJ databases">
        <title>Genome sequencing of the rare red list fungi Dentipellis fragilis.</title>
        <authorList>
            <person name="Buettner E."/>
            <person name="Kellner H."/>
        </authorList>
    </citation>
    <scope>NUCLEOTIDE SEQUENCE [LARGE SCALE GENOMIC DNA]</scope>
    <source>
        <strain evidence="1 2">DSM 105465</strain>
    </source>
</reference>
<evidence type="ECO:0000313" key="1">
    <source>
        <dbReference type="EMBL" id="TFY50300.1"/>
    </source>
</evidence>
<dbReference type="Proteomes" id="UP000298327">
    <property type="component" value="Unassembled WGS sequence"/>
</dbReference>
<organism evidence="1 2">
    <name type="scientific">Dentipellis fragilis</name>
    <dbReference type="NCBI Taxonomy" id="205917"/>
    <lineage>
        <taxon>Eukaryota</taxon>
        <taxon>Fungi</taxon>
        <taxon>Dikarya</taxon>
        <taxon>Basidiomycota</taxon>
        <taxon>Agaricomycotina</taxon>
        <taxon>Agaricomycetes</taxon>
        <taxon>Russulales</taxon>
        <taxon>Hericiaceae</taxon>
        <taxon>Dentipellis</taxon>
    </lineage>
</organism>
<gene>
    <name evidence="1" type="ORF">EVG20_g11601</name>
</gene>
<dbReference type="EMBL" id="SEOQ01001894">
    <property type="protein sequence ID" value="TFY50300.1"/>
    <property type="molecule type" value="Genomic_DNA"/>
</dbReference>
<keyword evidence="2" id="KW-1185">Reference proteome</keyword>
<protein>
    <submittedName>
        <fullName evidence="1">Uncharacterized protein</fullName>
    </submittedName>
</protein>
<comment type="caution">
    <text evidence="1">The sequence shown here is derived from an EMBL/GenBank/DDBJ whole genome shotgun (WGS) entry which is preliminary data.</text>
</comment>
<feature type="non-terminal residue" evidence="1">
    <location>
        <position position="237"/>
    </location>
</feature>
<accession>A0A4Y9XK25</accession>
<proteinExistence type="predicted"/>
<sequence>MHASLCQLTTYSGTLFVPHRPSHAHAHARTHACPLARQNIRFDIRWMGEVDQLVIGKFLCYPPSPFPSPSCSRLPPPSSHALAPPSLAPATLSCTRSPLPPSRVSPVPSCTPTAISHTRPTISCPSRPLWSSRDHLAPSCPRPAILSPCTTLSRAHTAISPTCGHLVCPRHRRKHQRHDLMPRYHHDMPLPPSLTPATTVSSHCCHLSPLLHRLAPRRCPRLPSSPSLALVTLACPR</sequence>
<evidence type="ECO:0000313" key="2">
    <source>
        <dbReference type="Proteomes" id="UP000298327"/>
    </source>
</evidence>